<accession>A0A2U0U6X8</accession>
<comment type="similarity">
    <text evidence="1">Belongs to the isochorismatase family.</text>
</comment>
<evidence type="ECO:0000313" key="3">
    <source>
        <dbReference type="EMBL" id="PVX53399.1"/>
    </source>
</evidence>
<gene>
    <name evidence="3" type="ORF">C7379_11361</name>
</gene>
<keyword evidence="4" id="KW-1185">Reference proteome</keyword>
<sequence>MLLVLNPQVDFITGALPIPGASQAMDSLADYVRTHGSDYVVRLVACKWHPYNHSAFIHKGGKLPAHCVQYSVGAAVWQALLDSLNETKGGFTMLYSGQQVNLDECSVMQNPASADIVLRLIVALEIEQIDICGLPGDTCVLASASDLAQAVGTLSVRVLESCTASFDDGTALKSFLSRSCAD</sequence>
<protein>
    <submittedName>
        <fullName evidence="3">Nicotinamidase/pyrazinamidase</fullName>
    </submittedName>
</protein>
<dbReference type="Gene3D" id="3.40.50.850">
    <property type="entry name" value="Isochorismatase-like"/>
    <property type="match status" value="1"/>
</dbReference>
<name>A0A2U0U6X8_9BACT</name>
<evidence type="ECO:0000256" key="2">
    <source>
        <dbReference type="ARBA" id="ARBA00022801"/>
    </source>
</evidence>
<dbReference type="PANTHER" id="PTHR11080">
    <property type="entry name" value="PYRAZINAMIDASE/NICOTINAMIDASE"/>
    <property type="match status" value="1"/>
</dbReference>
<evidence type="ECO:0000256" key="1">
    <source>
        <dbReference type="ARBA" id="ARBA00006336"/>
    </source>
</evidence>
<dbReference type="GO" id="GO:0016787">
    <property type="term" value="F:hydrolase activity"/>
    <property type="evidence" value="ECO:0007669"/>
    <property type="project" value="UniProtKB-KW"/>
</dbReference>
<dbReference type="SUPFAM" id="SSF52499">
    <property type="entry name" value="Isochorismatase-like hydrolases"/>
    <property type="match status" value="1"/>
</dbReference>
<dbReference type="InterPro" id="IPR036380">
    <property type="entry name" value="Isochorismatase-like_sf"/>
</dbReference>
<dbReference type="InterPro" id="IPR052347">
    <property type="entry name" value="Isochorismatase_Nicotinamidase"/>
</dbReference>
<proteinExistence type="inferred from homology"/>
<dbReference type="AlphaFoldDB" id="A0A2U0U6X8"/>
<organism evidence="3 4">
    <name type="scientific">Hallella colorans</name>
    <dbReference type="NCBI Taxonomy" id="1703337"/>
    <lineage>
        <taxon>Bacteria</taxon>
        <taxon>Pseudomonadati</taxon>
        <taxon>Bacteroidota</taxon>
        <taxon>Bacteroidia</taxon>
        <taxon>Bacteroidales</taxon>
        <taxon>Prevotellaceae</taxon>
        <taxon>Hallella</taxon>
    </lineage>
</organism>
<keyword evidence="2" id="KW-0378">Hydrolase</keyword>
<dbReference type="Proteomes" id="UP000245870">
    <property type="component" value="Unassembled WGS sequence"/>
</dbReference>
<evidence type="ECO:0000313" key="4">
    <source>
        <dbReference type="Proteomes" id="UP000245870"/>
    </source>
</evidence>
<comment type="caution">
    <text evidence="3">The sequence shown here is derived from an EMBL/GenBank/DDBJ whole genome shotgun (WGS) entry which is preliminary data.</text>
</comment>
<dbReference type="PANTHER" id="PTHR11080:SF2">
    <property type="entry name" value="LD05707P"/>
    <property type="match status" value="1"/>
</dbReference>
<dbReference type="EMBL" id="QENY01000013">
    <property type="protein sequence ID" value="PVX53399.1"/>
    <property type="molecule type" value="Genomic_DNA"/>
</dbReference>
<reference evidence="3 4" key="1">
    <citation type="submission" date="2018-05" db="EMBL/GenBank/DDBJ databases">
        <title>Genomic Encyclopedia of Type Strains, Phase IV (KMG-IV): sequencing the most valuable type-strain genomes for metagenomic binning, comparative biology and taxonomic classification.</title>
        <authorList>
            <person name="Goeker M."/>
        </authorList>
    </citation>
    <scope>NUCLEOTIDE SEQUENCE [LARGE SCALE GENOMIC DNA]</scope>
    <source>
        <strain evidence="3 4">DSM 100333</strain>
    </source>
</reference>